<reference evidence="2 3" key="1">
    <citation type="journal article" date="2011" name="J. Bacteriol.">
        <title>Genome sequence of 'Pedosphaera parvula' Ellin514, an aerobic Verrucomicrobial isolate from pasture soil.</title>
        <authorList>
            <person name="Kant R."/>
            <person name="van Passel M.W."/>
            <person name="Sangwan P."/>
            <person name="Palva A."/>
            <person name="Lucas S."/>
            <person name="Copeland A."/>
            <person name="Lapidus A."/>
            <person name="Glavina Del Rio T."/>
            <person name="Dalin E."/>
            <person name="Tice H."/>
            <person name="Bruce D."/>
            <person name="Goodwin L."/>
            <person name="Pitluck S."/>
            <person name="Chertkov O."/>
            <person name="Larimer F.W."/>
            <person name="Land M.L."/>
            <person name="Hauser L."/>
            <person name="Brettin T.S."/>
            <person name="Detter J.C."/>
            <person name="Han S."/>
            <person name="de Vos W.M."/>
            <person name="Janssen P.H."/>
            <person name="Smidt H."/>
        </authorList>
    </citation>
    <scope>NUCLEOTIDE SEQUENCE [LARGE SCALE GENOMIC DNA]</scope>
    <source>
        <strain evidence="2 3">Ellin514</strain>
    </source>
</reference>
<dbReference type="InterPro" id="IPR016024">
    <property type="entry name" value="ARM-type_fold"/>
</dbReference>
<dbReference type="AlphaFoldDB" id="B9XD99"/>
<dbReference type="Proteomes" id="UP000003688">
    <property type="component" value="Unassembled WGS sequence"/>
</dbReference>
<protein>
    <recommendedName>
        <fullName evidence="4">PBS lyase HEAT domain protein repeat-containing protein</fullName>
    </recommendedName>
</protein>
<name>B9XD99_PEDPL</name>
<keyword evidence="1" id="KW-0812">Transmembrane</keyword>
<dbReference type="SUPFAM" id="SSF48371">
    <property type="entry name" value="ARM repeat"/>
    <property type="match status" value="1"/>
</dbReference>
<gene>
    <name evidence="2" type="ORF">Cflav_PD6320</name>
</gene>
<proteinExistence type="predicted"/>
<accession>B9XD99</accession>
<feature type="transmembrane region" description="Helical" evidence="1">
    <location>
        <begin position="6"/>
        <end position="23"/>
    </location>
</feature>
<keyword evidence="3" id="KW-1185">Reference proteome</keyword>
<keyword evidence="1" id="KW-0472">Membrane</keyword>
<comment type="caution">
    <text evidence="2">The sequence shown here is derived from an EMBL/GenBank/DDBJ whole genome shotgun (WGS) entry which is preliminary data.</text>
</comment>
<evidence type="ECO:0008006" key="4">
    <source>
        <dbReference type="Google" id="ProtNLM"/>
    </source>
</evidence>
<organism evidence="2 3">
    <name type="scientific">Pedosphaera parvula (strain Ellin514)</name>
    <dbReference type="NCBI Taxonomy" id="320771"/>
    <lineage>
        <taxon>Bacteria</taxon>
        <taxon>Pseudomonadati</taxon>
        <taxon>Verrucomicrobiota</taxon>
        <taxon>Pedosphaerae</taxon>
        <taxon>Pedosphaerales</taxon>
        <taxon>Pedosphaeraceae</taxon>
        <taxon>Pedosphaera</taxon>
    </lineage>
</organism>
<dbReference type="InterPro" id="IPR011989">
    <property type="entry name" value="ARM-like"/>
</dbReference>
<sequence precursor="true">MKRTRIYLLVGAGMLLLAVFFFVREREPWHRGHPLSYWIEPWQNKNESPETVSAVYAEMDQRAVRWLAQEVSWRPSVLWAVFARSLNGLGVSAADELDGDRDRRPQAAMALARLGERAQPAIAALEAATRTTAGRRAFHARYSAMAALIVLGREPKEKHLAVLLDTSNPQKWYEEWNVIASLGTNGIFAMPVLLEIAKSTNNIIIKAQAANLAGNLEPRPEFAVPLLKQAMESPPIRETGLYGLRRLGTNAAAATETVVGYLTDANARVRWAATNILRSVNPAKAEELFGK</sequence>
<evidence type="ECO:0000313" key="3">
    <source>
        <dbReference type="Proteomes" id="UP000003688"/>
    </source>
</evidence>
<evidence type="ECO:0000256" key="1">
    <source>
        <dbReference type="SAM" id="Phobius"/>
    </source>
</evidence>
<keyword evidence="1" id="KW-1133">Transmembrane helix</keyword>
<evidence type="ECO:0000313" key="2">
    <source>
        <dbReference type="EMBL" id="EEF62045.1"/>
    </source>
</evidence>
<dbReference type="Gene3D" id="1.25.10.10">
    <property type="entry name" value="Leucine-rich Repeat Variant"/>
    <property type="match status" value="1"/>
</dbReference>
<dbReference type="RefSeq" id="WP_007413797.1">
    <property type="nucleotide sequence ID" value="NZ_ABOX02000006.1"/>
</dbReference>
<dbReference type="STRING" id="320771.Cflav_PD6320"/>
<dbReference type="EMBL" id="ABOX02000006">
    <property type="protein sequence ID" value="EEF62045.1"/>
    <property type="molecule type" value="Genomic_DNA"/>
</dbReference>